<dbReference type="OrthoDB" id="9157549at2"/>
<name>A0A2G9C2I3_9BURK</name>
<sequence length="131" mass="14172">MESRDPGLTERLRRMAERALELARVRLELLGVELQAELLRLFGALTALLLALLLGVAALLMLVFAALLWVPDAWRAPLGAGLGAAFLFGAAASWYWAKRQLAAGRPFAASVAELARDQRALEPEAEPGARP</sequence>
<dbReference type="AlphaFoldDB" id="A0A2G9C2I3"/>
<keyword evidence="1" id="KW-0472">Membrane</keyword>
<gene>
    <name evidence="2" type="ORF">CS062_23950</name>
</gene>
<comment type="caution">
    <text evidence="2">The sequence shown here is derived from an EMBL/GenBank/DDBJ whole genome shotgun (WGS) entry which is preliminary data.</text>
</comment>
<protein>
    <recommendedName>
        <fullName evidence="4">Phage holin family protein</fullName>
    </recommendedName>
</protein>
<keyword evidence="1" id="KW-0812">Transmembrane</keyword>
<dbReference type="EMBL" id="PEOG01000113">
    <property type="protein sequence ID" value="PIM50631.1"/>
    <property type="molecule type" value="Genomic_DNA"/>
</dbReference>
<keyword evidence="1" id="KW-1133">Transmembrane helix</keyword>
<keyword evidence="3" id="KW-1185">Reference proteome</keyword>
<feature type="transmembrane region" description="Helical" evidence="1">
    <location>
        <begin position="76"/>
        <end position="97"/>
    </location>
</feature>
<reference evidence="2 3" key="1">
    <citation type="submission" date="2017-11" db="EMBL/GenBank/DDBJ databases">
        <title>Draft genome sequence of Mitsuaria sp. HWN-4.</title>
        <authorList>
            <person name="Gundlapally S.R."/>
        </authorList>
    </citation>
    <scope>NUCLEOTIDE SEQUENCE [LARGE SCALE GENOMIC DNA]</scope>
    <source>
        <strain evidence="2 3">HWN-4</strain>
    </source>
</reference>
<feature type="transmembrane region" description="Helical" evidence="1">
    <location>
        <begin position="41"/>
        <end position="70"/>
    </location>
</feature>
<evidence type="ECO:0008006" key="4">
    <source>
        <dbReference type="Google" id="ProtNLM"/>
    </source>
</evidence>
<dbReference type="InterPro" id="IPR009937">
    <property type="entry name" value="Phage_holin_3_6"/>
</dbReference>
<evidence type="ECO:0000313" key="3">
    <source>
        <dbReference type="Proteomes" id="UP000231501"/>
    </source>
</evidence>
<organism evidence="2 3">
    <name type="scientific">Roseateles chitinivorans</name>
    <dbReference type="NCBI Taxonomy" id="2917965"/>
    <lineage>
        <taxon>Bacteria</taxon>
        <taxon>Pseudomonadati</taxon>
        <taxon>Pseudomonadota</taxon>
        <taxon>Betaproteobacteria</taxon>
        <taxon>Burkholderiales</taxon>
        <taxon>Sphaerotilaceae</taxon>
        <taxon>Roseateles</taxon>
    </lineage>
</organism>
<dbReference type="RefSeq" id="WP_099864308.1">
    <property type="nucleotide sequence ID" value="NZ_PEOG01000113.1"/>
</dbReference>
<evidence type="ECO:0000313" key="2">
    <source>
        <dbReference type="EMBL" id="PIM50631.1"/>
    </source>
</evidence>
<evidence type="ECO:0000256" key="1">
    <source>
        <dbReference type="SAM" id="Phobius"/>
    </source>
</evidence>
<proteinExistence type="predicted"/>
<dbReference type="Pfam" id="PF07332">
    <property type="entry name" value="Phage_holin_3_6"/>
    <property type="match status" value="1"/>
</dbReference>
<accession>A0A2G9C2I3</accession>
<dbReference type="Proteomes" id="UP000231501">
    <property type="component" value="Unassembled WGS sequence"/>
</dbReference>